<name>A0ABY5ZFD4_9ACTN</name>
<protein>
    <submittedName>
        <fullName evidence="2">Integrase core domain-containing protein</fullName>
    </submittedName>
</protein>
<proteinExistence type="predicted"/>
<dbReference type="InterPro" id="IPR001584">
    <property type="entry name" value="Integrase_cat-core"/>
</dbReference>
<dbReference type="InterPro" id="IPR036397">
    <property type="entry name" value="RNaseH_sf"/>
</dbReference>
<evidence type="ECO:0000313" key="3">
    <source>
        <dbReference type="Proteomes" id="UP001058271"/>
    </source>
</evidence>
<evidence type="ECO:0000313" key="2">
    <source>
        <dbReference type="EMBL" id="UWZ39462.1"/>
    </source>
</evidence>
<dbReference type="InterPro" id="IPR012337">
    <property type="entry name" value="RNaseH-like_sf"/>
</dbReference>
<accession>A0ABY5ZFD4</accession>
<dbReference type="Gene3D" id="3.30.420.10">
    <property type="entry name" value="Ribonuclease H-like superfamily/Ribonuclease H"/>
    <property type="match status" value="1"/>
</dbReference>
<keyword evidence="3" id="KW-1185">Reference proteome</keyword>
<dbReference type="RefSeq" id="WP_260728873.1">
    <property type="nucleotide sequence ID" value="NZ_BAAABS010000089.1"/>
</dbReference>
<dbReference type="SUPFAM" id="SSF53098">
    <property type="entry name" value="Ribonuclease H-like"/>
    <property type="match status" value="1"/>
</dbReference>
<dbReference type="Pfam" id="PF13683">
    <property type="entry name" value="rve_3"/>
    <property type="match status" value="1"/>
</dbReference>
<reference evidence="2" key="1">
    <citation type="submission" date="2021-04" db="EMBL/GenBank/DDBJ databases">
        <title>Biosynthetic gene clusters of Dactylosporangioum roseum.</title>
        <authorList>
            <person name="Hartkoorn R.C."/>
            <person name="Beaudoing E."/>
            <person name="Hot D."/>
            <person name="Moureu S."/>
        </authorList>
    </citation>
    <scope>NUCLEOTIDE SEQUENCE</scope>
    <source>
        <strain evidence="2">NRRL B-16295</strain>
    </source>
</reference>
<gene>
    <name evidence="2" type="ORF">Drose_15205</name>
</gene>
<dbReference type="Proteomes" id="UP001058271">
    <property type="component" value="Chromosome"/>
</dbReference>
<sequence length="131" mass="15530">MDLEDAGCNVKYLIRDRDGKYPAMFDAILADAGIKVVLSGIQVPRMNAIMERWVRTCRRELLDRTLIWNQRHLLREYERFYNLHRPHQEIANVRPLKPLPEPITDPDRPARLRIHRRDRLGGVLHEYEHAA</sequence>
<organism evidence="2 3">
    <name type="scientific">Dactylosporangium roseum</name>
    <dbReference type="NCBI Taxonomy" id="47989"/>
    <lineage>
        <taxon>Bacteria</taxon>
        <taxon>Bacillati</taxon>
        <taxon>Actinomycetota</taxon>
        <taxon>Actinomycetes</taxon>
        <taxon>Micromonosporales</taxon>
        <taxon>Micromonosporaceae</taxon>
        <taxon>Dactylosporangium</taxon>
    </lineage>
</organism>
<dbReference type="EMBL" id="CP073721">
    <property type="protein sequence ID" value="UWZ39462.1"/>
    <property type="molecule type" value="Genomic_DNA"/>
</dbReference>
<feature type="domain" description="Integrase catalytic" evidence="1">
    <location>
        <begin position="33"/>
        <end position="94"/>
    </location>
</feature>
<evidence type="ECO:0000259" key="1">
    <source>
        <dbReference type="Pfam" id="PF13683"/>
    </source>
</evidence>